<feature type="transmembrane region" description="Helical" evidence="1">
    <location>
        <begin position="51"/>
        <end position="72"/>
    </location>
</feature>
<dbReference type="RefSeq" id="XP_060288751.1">
    <property type="nucleotide sequence ID" value="XM_060431379.1"/>
</dbReference>
<dbReference type="AlphaFoldDB" id="A0AAJ0C9A1"/>
<evidence type="ECO:0000313" key="3">
    <source>
        <dbReference type="Proteomes" id="UP001244011"/>
    </source>
</evidence>
<evidence type="ECO:0000313" key="2">
    <source>
        <dbReference type="EMBL" id="KAK1772538.1"/>
    </source>
</evidence>
<dbReference type="PANTHER" id="PTHR39470:SF1">
    <property type="entry name" value="CHORISMATE SYNTHASE PROTEIN"/>
    <property type="match status" value="1"/>
</dbReference>
<organism evidence="2 3">
    <name type="scientific">Phialemonium atrogriseum</name>
    <dbReference type="NCBI Taxonomy" id="1093897"/>
    <lineage>
        <taxon>Eukaryota</taxon>
        <taxon>Fungi</taxon>
        <taxon>Dikarya</taxon>
        <taxon>Ascomycota</taxon>
        <taxon>Pezizomycotina</taxon>
        <taxon>Sordariomycetes</taxon>
        <taxon>Sordariomycetidae</taxon>
        <taxon>Cephalothecales</taxon>
        <taxon>Cephalothecaceae</taxon>
        <taxon>Phialemonium</taxon>
    </lineage>
</organism>
<dbReference type="Proteomes" id="UP001244011">
    <property type="component" value="Unassembled WGS sequence"/>
</dbReference>
<name>A0AAJ0C9A1_9PEZI</name>
<sequence>MAVLSWGTLKSLLIFFGPLLLPKAIGYYRSVRNGPKRHSVAIRPLPYKASLALAALIGVSLVFFAKALPIFAPENIFRVTQSRLQAPVDVLFTRLAAMRPDGVLGPIDTALRAKFVNLESRLLYLRFGPDVLASCPFCAADEPTSYLYYALPALLAPHLANLALIAAATSPLIAGREASSWRRAAALTAAVAAAVDAYLATSYNHQANARALRLADVDAFFWTARARRNAALGLIDALLAWLVYLTATNRAFVRPPSAAERAEAAVRSLGAARSRLHAVGVVRNAGSRDAGLRARVAGYWAREASVMGEVMEDREVIEGVNDALENRIDIATISRDAEAYARSVVVQPVRQTPVAGSEEG</sequence>
<proteinExistence type="predicted"/>
<keyword evidence="1" id="KW-1133">Transmembrane helix</keyword>
<protein>
    <recommendedName>
        <fullName evidence="4">Chorismate synthase protein</fullName>
    </recommendedName>
</protein>
<keyword evidence="1" id="KW-0812">Transmembrane</keyword>
<feature type="transmembrane region" description="Helical" evidence="1">
    <location>
        <begin position="12"/>
        <end position="30"/>
    </location>
</feature>
<dbReference type="PANTHER" id="PTHR39470">
    <property type="entry name" value="CHROMOSOME 10, WHOLE GENOME SHOTGUN SEQUENCE"/>
    <property type="match status" value="1"/>
</dbReference>
<dbReference type="GeneID" id="85314566"/>
<dbReference type="EMBL" id="MU838997">
    <property type="protein sequence ID" value="KAK1772538.1"/>
    <property type="molecule type" value="Genomic_DNA"/>
</dbReference>
<evidence type="ECO:0000256" key="1">
    <source>
        <dbReference type="SAM" id="Phobius"/>
    </source>
</evidence>
<gene>
    <name evidence="2" type="ORF">QBC33DRAFT_583423</name>
</gene>
<evidence type="ECO:0008006" key="4">
    <source>
        <dbReference type="Google" id="ProtNLM"/>
    </source>
</evidence>
<keyword evidence="1" id="KW-0472">Membrane</keyword>
<reference evidence="2" key="1">
    <citation type="submission" date="2023-06" db="EMBL/GenBank/DDBJ databases">
        <title>Genome-scale phylogeny and comparative genomics of the fungal order Sordariales.</title>
        <authorList>
            <consortium name="Lawrence Berkeley National Laboratory"/>
            <person name="Hensen N."/>
            <person name="Bonometti L."/>
            <person name="Westerberg I."/>
            <person name="Brannstrom I.O."/>
            <person name="Guillou S."/>
            <person name="Cros-Aarteil S."/>
            <person name="Calhoun S."/>
            <person name="Haridas S."/>
            <person name="Kuo A."/>
            <person name="Mondo S."/>
            <person name="Pangilinan J."/>
            <person name="Riley R."/>
            <person name="Labutti K."/>
            <person name="Andreopoulos B."/>
            <person name="Lipzen A."/>
            <person name="Chen C."/>
            <person name="Yanf M."/>
            <person name="Daum C."/>
            <person name="Ng V."/>
            <person name="Clum A."/>
            <person name="Steindorff A."/>
            <person name="Ohm R."/>
            <person name="Martin F."/>
            <person name="Silar P."/>
            <person name="Natvig D."/>
            <person name="Lalanne C."/>
            <person name="Gautier V."/>
            <person name="Ament-Velasquez S.L."/>
            <person name="Kruys A."/>
            <person name="Hutchinson M.I."/>
            <person name="Powell A.J."/>
            <person name="Barry K."/>
            <person name="Miller A.N."/>
            <person name="Grigoriev I.V."/>
            <person name="Debuchy R."/>
            <person name="Gladieux P."/>
            <person name="Thoren M.H."/>
            <person name="Johannesson H."/>
        </authorList>
    </citation>
    <scope>NUCLEOTIDE SEQUENCE</scope>
    <source>
        <strain evidence="2">8032-3</strain>
    </source>
</reference>
<comment type="caution">
    <text evidence="2">The sequence shown here is derived from an EMBL/GenBank/DDBJ whole genome shotgun (WGS) entry which is preliminary data.</text>
</comment>
<keyword evidence="3" id="KW-1185">Reference proteome</keyword>
<accession>A0AAJ0C9A1</accession>